<dbReference type="EMBL" id="BX284605">
    <property type="protein sequence ID" value="CCF23327.1"/>
    <property type="molecule type" value="Genomic_DNA"/>
</dbReference>
<dbReference type="AlphaFoldDB" id="H2FLJ5"/>
<keyword evidence="1" id="KW-0472">Membrane</keyword>
<evidence type="ECO:0000313" key="3">
    <source>
        <dbReference type="Proteomes" id="UP000001940"/>
    </source>
</evidence>
<dbReference type="PaxDb" id="6239-F21A3.2"/>
<sequence>MRPHEINQFLIYCILFLFMMLIVSIILLFVSRPIYKFKCKYFPGDQEYELLV</sequence>
<dbReference type="AGR" id="WB:WBGene00008992"/>
<evidence type="ECO:0000313" key="2">
    <source>
        <dbReference type="EMBL" id="CCF23327.1"/>
    </source>
</evidence>
<dbReference type="InParanoid" id="H2FLJ5"/>
<keyword evidence="3" id="KW-1185">Reference proteome</keyword>
<dbReference type="HOGENOM" id="CLU_3089264_0_0_1"/>
<reference evidence="2 3" key="1">
    <citation type="journal article" date="1998" name="Science">
        <title>Genome sequence of the nematode C. elegans: a platform for investigating biology.</title>
        <authorList>
            <consortium name="The C. elegans sequencing consortium"/>
            <person name="Sulson J.E."/>
            <person name="Waterston R."/>
        </authorList>
    </citation>
    <scope>NUCLEOTIDE SEQUENCE [LARGE SCALE GENOMIC DNA]</scope>
    <source>
        <strain evidence="2 3">Bristol N2</strain>
    </source>
</reference>
<dbReference type="SMR" id="H2FLJ5"/>
<protein>
    <submittedName>
        <fullName evidence="2">Uncharacterized protein</fullName>
    </submittedName>
</protein>
<dbReference type="OMA" id="NELLMYC"/>
<name>H2FLJ5_CAEEL</name>
<dbReference type="WormBase" id="F21A3.2">
    <property type="protein sequence ID" value="CE47005"/>
    <property type="gene ID" value="WBGene00008992"/>
</dbReference>
<gene>
    <name evidence="2" type="ORF">CELE_F21A3.2</name>
    <name evidence="2 4" type="ORF">F21A3.2</name>
</gene>
<organism evidence="2 3">
    <name type="scientific">Caenorhabditis elegans</name>
    <dbReference type="NCBI Taxonomy" id="6239"/>
    <lineage>
        <taxon>Eukaryota</taxon>
        <taxon>Metazoa</taxon>
        <taxon>Ecdysozoa</taxon>
        <taxon>Nematoda</taxon>
        <taxon>Chromadorea</taxon>
        <taxon>Rhabditida</taxon>
        <taxon>Rhabditina</taxon>
        <taxon>Rhabditomorpha</taxon>
        <taxon>Rhabditoidea</taxon>
        <taxon>Rhabditidae</taxon>
        <taxon>Peloderinae</taxon>
        <taxon>Caenorhabditis</taxon>
    </lineage>
</organism>
<accession>H2FLJ5</accession>
<proteinExistence type="predicted"/>
<keyword evidence="1" id="KW-1133">Transmembrane helix</keyword>
<dbReference type="OrthoDB" id="5837093at2759"/>
<dbReference type="Bgee" id="WBGene00008992">
    <property type="expression patterns" value="Expressed in pharyngeal muscle cell (C elegans) and 2 other cell types or tissues"/>
</dbReference>
<evidence type="ECO:0000313" key="4">
    <source>
        <dbReference type="WormBase" id="F21A3.2"/>
    </source>
</evidence>
<evidence type="ECO:0000256" key="1">
    <source>
        <dbReference type="SAM" id="Phobius"/>
    </source>
</evidence>
<keyword evidence="1" id="KW-0812">Transmembrane</keyword>
<dbReference type="Proteomes" id="UP000001940">
    <property type="component" value="Chromosome V"/>
</dbReference>
<feature type="transmembrane region" description="Helical" evidence="1">
    <location>
        <begin position="6"/>
        <end position="30"/>
    </location>
</feature>